<dbReference type="EMBL" id="MT144914">
    <property type="protein sequence ID" value="QJI01309.1"/>
    <property type="molecule type" value="Genomic_DNA"/>
</dbReference>
<gene>
    <name evidence="1" type="ORF">TM448B02463_0008</name>
</gene>
<proteinExistence type="predicted"/>
<reference evidence="1" key="1">
    <citation type="submission" date="2020-03" db="EMBL/GenBank/DDBJ databases">
        <title>The deep terrestrial virosphere.</title>
        <authorList>
            <person name="Holmfeldt K."/>
            <person name="Nilsson E."/>
            <person name="Simone D."/>
            <person name="Lopez-Fernandez M."/>
            <person name="Wu X."/>
            <person name="de Brujin I."/>
            <person name="Lundin D."/>
            <person name="Andersson A."/>
            <person name="Bertilsson S."/>
            <person name="Dopson M."/>
        </authorList>
    </citation>
    <scope>NUCLEOTIDE SEQUENCE</scope>
    <source>
        <strain evidence="1">TM448B02463</strain>
    </source>
</reference>
<evidence type="ECO:0000313" key="1">
    <source>
        <dbReference type="EMBL" id="QJI01309.1"/>
    </source>
</evidence>
<dbReference type="AlphaFoldDB" id="A0A6M3XTS2"/>
<sequence>MNYTNTHNLPDPLVQALIRDDYDAGGADISVTALVGPPRIRQLRLWHAGEIVVDVADNLWLLLGTMGHLAIQHAAVKDGLSEERLYMRRDGCLISGKPDLWLNNGLTDWKFTSVWAVLLGLKADWEAQLNVYRPLYLEAGFPVDTLNIWAILRDWKRGDYRRDPKRYPPVPFQVVPVPIWSDDKLDKYLSERVAAHQAANNLPDNELPPCTPEERWARSNTWAVMREGRKTAVRVKNSQDEAEAVMKEKNKKPKAKKHHVVFRPGASVRCEEGFCEVAPFCNQYQEMKGGENAD</sequence>
<protein>
    <submittedName>
        <fullName evidence="1">Putative PD-(D/E)XK nuclease superfamily protein</fullName>
    </submittedName>
</protein>
<accession>A0A6M3XTS2</accession>
<name>A0A6M3XTS2_9ZZZZ</name>
<organism evidence="1">
    <name type="scientific">viral metagenome</name>
    <dbReference type="NCBI Taxonomy" id="1070528"/>
    <lineage>
        <taxon>unclassified sequences</taxon>
        <taxon>metagenomes</taxon>
        <taxon>organismal metagenomes</taxon>
    </lineage>
</organism>